<dbReference type="Proteomes" id="UP001211065">
    <property type="component" value="Unassembled WGS sequence"/>
</dbReference>
<accession>A0AAD5XSG6</accession>
<dbReference type="InterPro" id="IPR036322">
    <property type="entry name" value="WD40_repeat_dom_sf"/>
</dbReference>
<dbReference type="InterPro" id="IPR036691">
    <property type="entry name" value="Endo/exonu/phosph_ase_sf"/>
</dbReference>
<evidence type="ECO:0000313" key="3">
    <source>
        <dbReference type="EMBL" id="KAJ3204188.1"/>
    </source>
</evidence>
<feature type="region of interest" description="Disordered" evidence="1">
    <location>
        <begin position="1"/>
        <end position="54"/>
    </location>
</feature>
<comment type="caution">
    <text evidence="3">The sequence shown here is derived from an EMBL/GenBank/DDBJ whole genome shotgun (WGS) entry which is preliminary data.</text>
</comment>
<feature type="compositionally biased region" description="Low complexity" evidence="1">
    <location>
        <begin position="181"/>
        <end position="190"/>
    </location>
</feature>
<feature type="domain" description="Inositol polyphosphate-related phosphatase" evidence="2">
    <location>
        <begin position="538"/>
        <end position="884"/>
    </location>
</feature>
<keyword evidence="4" id="KW-1185">Reference proteome</keyword>
<feature type="compositionally biased region" description="Low complexity" evidence="1">
    <location>
        <begin position="163"/>
        <end position="173"/>
    </location>
</feature>
<evidence type="ECO:0000259" key="2">
    <source>
        <dbReference type="SMART" id="SM00128"/>
    </source>
</evidence>
<dbReference type="InterPro" id="IPR046985">
    <property type="entry name" value="IP5"/>
</dbReference>
<dbReference type="Gene3D" id="2.130.10.10">
    <property type="entry name" value="YVTN repeat-like/Quinoprotein amine dehydrogenase"/>
    <property type="match status" value="1"/>
</dbReference>
<feature type="compositionally biased region" description="Polar residues" evidence="1">
    <location>
        <begin position="1"/>
        <end position="10"/>
    </location>
</feature>
<dbReference type="AlphaFoldDB" id="A0AAD5XSG6"/>
<dbReference type="SMART" id="SM00128">
    <property type="entry name" value="IPPc"/>
    <property type="match status" value="1"/>
</dbReference>
<dbReference type="PANTHER" id="PTHR11200">
    <property type="entry name" value="INOSITOL 5-PHOSPHATASE"/>
    <property type="match status" value="1"/>
</dbReference>
<reference evidence="3" key="1">
    <citation type="submission" date="2020-05" db="EMBL/GenBank/DDBJ databases">
        <title>Phylogenomic resolution of chytrid fungi.</title>
        <authorList>
            <person name="Stajich J.E."/>
            <person name="Amses K."/>
            <person name="Simmons R."/>
            <person name="Seto K."/>
            <person name="Myers J."/>
            <person name="Bonds A."/>
            <person name="Quandt C.A."/>
            <person name="Barry K."/>
            <person name="Liu P."/>
            <person name="Grigoriev I."/>
            <person name="Longcore J.E."/>
            <person name="James T.Y."/>
        </authorList>
    </citation>
    <scope>NUCLEOTIDE SEQUENCE</scope>
    <source>
        <strain evidence="3">JEL0476</strain>
    </source>
</reference>
<evidence type="ECO:0000313" key="4">
    <source>
        <dbReference type="Proteomes" id="UP001211065"/>
    </source>
</evidence>
<dbReference type="Gene3D" id="3.60.10.10">
    <property type="entry name" value="Endonuclease/exonuclease/phosphatase"/>
    <property type="match status" value="1"/>
</dbReference>
<dbReference type="GO" id="GO:0046856">
    <property type="term" value="P:phosphatidylinositol dephosphorylation"/>
    <property type="evidence" value="ECO:0007669"/>
    <property type="project" value="InterPro"/>
</dbReference>
<dbReference type="GO" id="GO:0004439">
    <property type="term" value="F:phosphatidylinositol-4,5-bisphosphate 5-phosphatase activity"/>
    <property type="evidence" value="ECO:0007669"/>
    <property type="project" value="TreeGrafter"/>
</dbReference>
<dbReference type="Pfam" id="PF22669">
    <property type="entry name" value="Exo_endo_phos2"/>
    <property type="match status" value="1"/>
</dbReference>
<dbReference type="EMBL" id="JADGJW010001329">
    <property type="protein sequence ID" value="KAJ3204188.1"/>
    <property type="molecule type" value="Genomic_DNA"/>
</dbReference>
<proteinExistence type="predicted"/>
<organism evidence="3 4">
    <name type="scientific">Clydaea vesicula</name>
    <dbReference type="NCBI Taxonomy" id="447962"/>
    <lineage>
        <taxon>Eukaryota</taxon>
        <taxon>Fungi</taxon>
        <taxon>Fungi incertae sedis</taxon>
        <taxon>Chytridiomycota</taxon>
        <taxon>Chytridiomycota incertae sedis</taxon>
        <taxon>Chytridiomycetes</taxon>
        <taxon>Lobulomycetales</taxon>
        <taxon>Lobulomycetaceae</taxon>
        <taxon>Clydaea</taxon>
    </lineage>
</organism>
<dbReference type="PANTHER" id="PTHR11200:SF240">
    <property type="entry name" value="INOSITOL POLYPHOSPHATE 5-PHOSPHATASE C9G1.10C-RELATED"/>
    <property type="match status" value="1"/>
</dbReference>
<dbReference type="SUPFAM" id="SSF50978">
    <property type="entry name" value="WD40 repeat-like"/>
    <property type="match status" value="1"/>
</dbReference>
<dbReference type="InterPro" id="IPR000300">
    <property type="entry name" value="IPPc"/>
</dbReference>
<protein>
    <recommendedName>
        <fullName evidence="2">Inositol polyphosphate-related phosphatase domain-containing protein</fullName>
    </recommendedName>
</protein>
<name>A0AAD5XSG6_9FUNG</name>
<evidence type="ECO:0000256" key="1">
    <source>
        <dbReference type="SAM" id="MobiDB-lite"/>
    </source>
</evidence>
<dbReference type="InterPro" id="IPR015943">
    <property type="entry name" value="WD40/YVTN_repeat-like_dom_sf"/>
</dbReference>
<dbReference type="SUPFAM" id="SSF56219">
    <property type="entry name" value="DNase I-like"/>
    <property type="match status" value="1"/>
</dbReference>
<feature type="compositionally biased region" description="Polar residues" evidence="1">
    <location>
        <begin position="24"/>
        <end position="40"/>
    </location>
</feature>
<feature type="non-terminal residue" evidence="3">
    <location>
        <position position="1"/>
    </location>
</feature>
<sequence>MRSSNPFLNVTDSDDDSIRTSTTNTAYQHSQMSRLTSQAAPNSSQSLPNLSSNSNPFQIETNPFISYNSLSTNVLHDDLSYLSLTNSYRSTNPFTSFQSLNTSPVLGSPLSPSFSLENSRTTDVLNATTGINGVDISDTSNPLQNLYPNDLGRFNDSNSYTLSNSNPNNPFSSKNDFQTVKNNSKSKINSRSQESVIKDRDKLVICNRRPPLQAKKSFTIPNKIKYIAINMPYIATAFHNIRIWDYNCSSSDYNSSFKMVNEDMKILALIFVPGRNRIWVSLGRGEIWDVDVSGELVEKKLAHAAKITLLLKNDIKRMICSIDENGVLKIWRPNNNGIITLTNEPTRKLISKIPPHIAVVTCDQMLWTCSILDRFLKVYNIKVDEVDLKHKVLNSPVICGFITCLTEYKDNGVLSGHEDGKVVIWDSKLNVTKIITGGGPTKILAILTVRDDIWTGSINGKIQVFSKKNNYQKIKSFIAYNKNPCILLNLNLNSVKNNRLDIISTSDEGQILIWDGLLTNDYIDEQVRLKECVYSTFSTIKALVCTWNVDSMKVSDLQSKDPLFCMDMLTSLTYPDIIVINFQELIALDSAQTQAKNILKKSKPSKMDPSTQWAELFKEELKRHKPHTKYVQLVCKQLVGLYTLVFVSEKNLESIKEVEVDTIKTGFGGIHGNKGSIAVRLLFFDTSICLVNVHLAAHQKEVLSRNNDICTILKDTQFPNLTHNFNVNGGDGSEILDHELVILSGDLNYRIERPREEVIGAALSENFEFLLKYDQLSAQIKHNKHFALRNFKEGKIQFRPTFKYDVNTKNYDTSEKKRVPAYCDRILYFSNENQVLFSKNREGGVNIDGAKFSNQKIKVNRYFSRIESLASDHRPVFAHFTLGI</sequence>
<gene>
    <name evidence="3" type="ORF">HK099_001235</name>
</gene>
<feature type="region of interest" description="Disordered" evidence="1">
    <location>
        <begin position="157"/>
        <end position="192"/>
    </location>
</feature>
<feature type="compositionally biased region" description="Low complexity" evidence="1">
    <location>
        <begin position="41"/>
        <end position="54"/>
    </location>
</feature>